<organism evidence="2 3">
    <name type="scientific">Actinokineospora terrae</name>
    <dbReference type="NCBI Taxonomy" id="155974"/>
    <lineage>
        <taxon>Bacteria</taxon>
        <taxon>Bacillati</taxon>
        <taxon>Actinomycetota</taxon>
        <taxon>Actinomycetes</taxon>
        <taxon>Pseudonocardiales</taxon>
        <taxon>Pseudonocardiaceae</taxon>
        <taxon>Actinokineospora</taxon>
    </lineage>
</organism>
<dbReference type="EMBL" id="FOGI01000004">
    <property type="protein sequence ID" value="SER62062.1"/>
    <property type="molecule type" value="Genomic_DNA"/>
</dbReference>
<protein>
    <submittedName>
        <fullName evidence="2">Sporadically distributed protein, TIGR04141 family</fullName>
    </submittedName>
</protein>
<keyword evidence="3" id="KW-1185">Reference proteome</keyword>
<accession>A0A1H9QNM5</accession>
<dbReference type="Proteomes" id="UP000199051">
    <property type="component" value="Unassembled WGS sequence"/>
</dbReference>
<evidence type="ECO:0000256" key="1">
    <source>
        <dbReference type="SAM" id="MobiDB-lite"/>
    </source>
</evidence>
<feature type="region of interest" description="Disordered" evidence="1">
    <location>
        <begin position="1"/>
        <end position="20"/>
    </location>
</feature>
<evidence type="ECO:0000313" key="2">
    <source>
        <dbReference type="EMBL" id="SER62062.1"/>
    </source>
</evidence>
<proteinExistence type="predicted"/>
<sequence>MTATAHSPEPPSPNTGKDGIFLTGKTLPTAPVTIYRLRAGLPLVDYLKPAEDAEYDFDGPVEIAGLAAYVSAGVRIGDEAHWAGHPRQVTGLDLPLAVVSPFTVLLVEVDENWVCAATWGTAARHLLDETLLNEGFGLAYAIRRLDPTTLRTVNSAALDTASRQTQTSYPLGGPLSAFPIEPAGEIVTRLAGPASLAGLTYDRATGGKAWQIRAGDSLHIQLGRSPEDFVADLRAICRVADSSDETSPLRFVNEVRPVGASHPLVARLEARLAVALGGDERFGPIGICWPTAAARAAEEADSFTFTSFGSLGRLRLDPDLDISEITERFARVPESARLAELAGAHLTPCADDQGEEALTRPITMRRWIAFETAIEGTTFCLNQGRWYEIGETAVNRVRELVAERLASTSDLRFSTWHRSGARDDEHRYCELVAEQQPGFLCLDKDFARTPMHPKLELADLIGLGDELVHVKWPSRATEMGHLFTQARASAWAQRLEPEALVQLRDKVWALDSTRTITTRPRTVVLAIGGRRWDVNTLFTLSQVGLLRLVQDLSYLGVTLEFANIPFVAKPKRKGAANQAA</sequence>
<gene>
    <name evidence="2" type="ORF">SAMN04487818_104370</name>
</gene>
<name>A0A1H9QNM5_9PSEU</name>
<evidence type="ECO:0000313" key="3">
    <source>
        <dbReference type="Proteomes" id="UP000199051"/>
    </source>
</evidence>
<dbReference type="AlphaFoldDB" id="A0A1H9QNM5"/>
<dbReference type="NCBIfam" id="TIGR04141">
    <property type="entry name" value="TIGR04141 family sporadically distributed protein"/>
    <property type="match status" value="1"/>
</dbReference>
<dbReference type="InterPro" id="IPR026487">
    <property type="entry name" value="CHP04141"/>
</dbReference>
<reference evidence="3" key="1">
    <citation type="submission" date="2016-10" db="EMBL/GenBank/DDBJ databases">
        <authorList>
            <person name="Varghese N."/>
            <person name="Submissions S."/>
        </authorList>
    </citation>
    <scope>NUCLEOTIDE SEQUENCE [LARGE SCALE GENOMIC DNA]</scope>
    <source>
        <strain evidence="3">DSM 44260</strain>
    </source>
</reference>
<dbReference type="STRING" id="155974.SAMN04487818_104370"/>
<dbReference type="Pfam" id="PF19614">
    <property type="entry name" value="DUF6119"/>
    <property type="match status" value="1"/>
</dbReference>